<proteinExistence type="inferred from homology"/>
<evidence type="ECO:0000256" key="1">
    <source>
        <dbReference type="ARBA" id="ARBA00006328"/>
    </source>
</evidence>
<dbReference type="SUPFAM" id="SSF51735">
    <property type="entry name" value="NAD(P)-binding Rossmann-fold domains"/>
    <property type="match status" value="1"/>
</dbReference>
<evidence type="ECO:0000313" key="5">
    <source>
        <dbReference type="EMBL" id="KAF4635987.1"/>
    </source>
</evidence>
<sequence>MAPQAILVAGATGFQGSAVAQRLLSSGKSVHALVRNPSKPSALALQKLGATLFQGDFDSVPSILAAAHGCDGLFILTSPTMPSASEVTHVENIISAAKTAGIKICVFSCVARAEAFETGFKEIYARNEFLTGYWRAKARIQEIVQEAGFESWTILQPAWLMTNWVAPNSVGCWGEELKKKRVLINAYAENTIVDLTDGEDIATFAWVFFDKEKGWEGMEGKLVKVASEGLTISEIAKAMTDVGGVEVGVKFREMGEIEHLRPVHPIVATQWWQRVDGTMVDFKEVKSYGLKLTPFKAFLERNKPALLEALGAEK</sequence>
<evidence type="ECO:0000313" key="6">
    <source>
        <dbReference type="Proteomes" id="UP000566819"/>
    </source>
</evidence>
<keyword evidence="2" id="KW-0521">NADP</keyword>
<reference evidence="5 6" key="1">
    <citation type="submission" date="2020-03" db="EMBL/GenBank/DDBJ databases">
        <title>Draft Genome Sequence of Cudoniella acicularis.</title>
        <authorList>
            <person name="Buettner E."/>
            <person name="Kellner H."/>
        </authorList>
    </citation>
    <scope>NUCLEOTIDE SEQUENCE [LARGE SCALE GENOMIC DNA]</scope>
    <source>
        <strain evidence="5 6">DSM 108380</strain>
    </source>
</reference>
<dbReference type="AlphaFoldDB" id="A0A8H4RTZ5"/>
<protein>
    <recommendedName>
        <fullName evidence="4">NmrA-like domain-containing protein</fullName>
    </recommendedName>
</protein>
<name>A0A8H4RTZ5_9HELO</name>
<dbReference type="InterPro" id="IPR008030">
    <property type="entry name" value="NmrA-like"/>
</dbReference>
<accession>A0A8H4RTZ5</accession>
<dbReference type="PANTHER" id="PTHR42748">
    <property type="entry name" value="NITROGEN METABOLITE REPRESSION PROTEIN NMRA FAMILY MEMBER"/>
    <property type="match status" value="1"/>
</dbReference>
<keyword evidence="6" id="KW-1185">Reference proteome</keyword>
<evidence type="ECO:0000256" key="3">
    <source>
        <dbReference type="ARBA" id="ARBA00023002"/>
    </source>
</evidence>
<comment type="caution">
    <text evidence="5">The sequence shown here is derived from an EMBL/GenBank/DDBJ whole genome shotgun (WGS) entry which is preliminary data.</text>
</comment>
<dbReference type="InterPro" id="IPR036291">
    <property type="entry name" value="NAD(P)-bd_dom_sf"/>
</dbReference>
<evidence type="ECO:0000256" key="2">
    <source>
        <dbReference type="ARBA" id="ARBA00022857"/>
    </source>
</evidence>
<feature type="domain" description="NmrA-like" evidence="4">
    <location>
        <begin position="4"/>
        <end position="251"/>
    </location>
</feature>
<keyword evidence="3" id="KW-0560">Oxidoreductase</keyword>
<dbReference type="Pfam" id="PF05368">
    <property type="entry name" value="NmrA"/>
    <property type="match status" value="1"/>
</dbReference>
<dbReference type="GO" id="GO:0005634">
    <property type="term" value="C:nucleus"/>
    <property type="evidence" value="ECO:0007669"/>
    <property type="project" value="TreeGrafter"/>
</dbReference>
<dbReference type="OrthoDB" id="3358371at2759"/>
<dbReference type="EMBL" id="JAAMPI010000089">
    <property type="protein sequence ID" value="KAF4635987.1"/>
    <property type="molecule type" value="Genomic_DNA"/>
</dbReference>
<dbReference type="GO" id="GO:0016491">
    <property type="term" value="F:oxidoreductase activity"/>
    <property type="evidence" value="ECO:0007669"/>
    <property type="project" value="UniProtKB-KW"/>
</dbReference>
<gene>
    <name evidence="5" type="ORF">G7Y89_g2116</name>
</gene>
<evidence type="ECO:0000259" key="4">
    <source>
        <dbReference type="Pfam" id="PF05368"/>
    </source>
</evidence>
<dbReference type="Gene3D" id="3.40.50.720">
    <property type="entry name" value="NAD(P)-binding Rossmann-like Domain"/>
    <property type="match status" value="1"/>
</dbReference>
<dbReference type="PANTHER" id="PTHR42748:SF30">
    <property type="entry name" value="NMRA-LIKE DOMAIN-CONTAINING PROTEIN"/>
    <property type="match status" value="1"/>
</dbReference>
<dbReference type="Proteomes" id="UP000566819">
    <property type="component" value="Unassembled WGS sequence"/>
</dbReference>
<organism evidence="5 6">
    <name type="scientific">Cudoniella acicularis</name>
    <dbReference type="NCBI Taxonomy" id="354080"/>
    <lineage>
        <taxon>Eukaryota</taxon>
        <taxon>Fungi</taxon>
        <taxon>Dikarya</taxon>
        <taxon>Ascomycota</taxon>
        <taxon>Pezizomycotina</taxon>
        <taxon>Leotiomycetes</taxon>
        <taxon>Helotiales</taxon>
        <taxon>Tricladiaceae</taxon>
        <taxon>Cudoniella</taxon>
    </lineage>
</organism>
<dbReference type="InterPro" id="IPR051164">
    <property type="entry name" value="NmrA-like_oxidored"/>
</dbReference>
<comment type="similarity">
    <text evidence="1">Belongs to the NmrA-type oxidoreductase family.</text>
</comment>